<organism evidence="1 2">
    <name type="scientific">Camellia lanceoleosa</name>
    <dbReference type="NCBI Taxonomy" id="1840588"/>
    <lineage>
        <taxon>Eukaryota</taxon>
        <taxon>Viridiplantae</taxon>
        <taxon>Streptophyta</taxon>
        <taxon>Embryophyta</taxon>
        <taxon>Tracheophyta</taxon>
        <taxon>Spermatophyta</taxon>
        <taxon>Magnoliopsida</taxon>
        <taxon>eudicotyledons</taxon>
        <taxon>Gunneridae</taxon>
        <taxon>Pentapetalae</taxon>
        <taxon>asterids</taxon>
        <taxon>Ericales</taxon>
        <taxon>Theaceae</taxon>
        <taxon>Camellia</taxon>
    </lineage>
</organism>
<proteinExistence type="predicted"/>
<comment type="caution">
    <text evidence="1">The sequence shown here is derived from an EMBL/GenBank/DDBJ whole genome shotgun (WGS) entry which is preliminary data.</text>
</comment>
<name>A0ACC0G9Q1_9ERIC</name>
<sequence>MLTSGKTSCLCIGCNIPPLEDEEDKFNRTEKRRLLSINPRRGGNISSSSRYPLSTLIYIAAGDSL</sequence>
<dbReference type="EMBL" id="CM045767">
    <property type="protein sequence ID" value="KAI7997674.1"/>
    <property type="molecule type" value="Genomic_DNA"/>
</dbReference>
<dbReference type="Proteomes" id="UP001060215">
    <property type="component" value="Chromosome 10"/>
</dbReference>
<protein>
    <submittedName>
        <fullName evidence="1">Uncharacterized protein</fullName>
    </submittedName>
</protein>
<keyword evidence="2" id="KW-1185">Reference proteome</keyword>
<accession>A0ACC0G9Q1</accession>
<reference evidence="1 2" key="1">
    <citation type="journal article" date="2022" name="Plant J.">
        <title>Chromosome-level genome of Camellia lanceoleosa provides a valuable resource for understanding genome evolution and self-incompatibility.</title>
        <authorList>
            <person name="Gong W."/>
            <person name="Xiao S."/>
            <person name="Wang L."/>
            <person name="Liao Z."/>
            <person name="Chang Y."/>
            <person name="Mo W."/>
            <person name="Hu G."/>
            <person name="Li W."/>
            <person name="Zhao G."/>
            <person name="Zhu H."/>
            <person name="Hu X."/>
            <person name="Ji K."/>
            <person name="Xiang X."/>
            <person name="Song Q."/>
            <person name="Yuan D."/>
            <person name="Jin S."/>
            <person name="Zhang L."/>
        </authorList>
    </citation>
    <scope>NUCLEOTIDE SEQUENCE [LARGE SCALE GENOMIC DNA]</scope>
    <source>
        <strain evidence="1">SQ_2022a</strain>
    </source>
</reference>
<evidence type="ECO:0000313" key="1">
    <source>
        <dbReference type="EMBL" id="KAI7997674.1"/>
    </source>
</evidence>
<evidence type="ECO:0000313" key="2">
    <source>
        <dbReference type="Proteomes" id="UP001060215"/>
    </source>
</evidence>
<gene>
    <name evidence="1" type="ORF">LOK49_LG10G02669</name>
</gene>